<reference evidence="1" key="1">
    <citation type="submission" date="2022-10" db="EMBL/GenBank/DDBJ databases">
        <title>Chryseobacterium babae sp. nov. isolated from the gut of the beetle Oryctes rhinoceros, and Chryseobacterium kimseyorum sp. nov., isolated from a stick insect rearing cage.</title>
        <authorList>
            <person name="Shelomi M."/>
            <person name="Han C.-J."/>
            <person name="Chen W.-M."/>
            <person name="Chen H.-K."/>
            <person name="Liaw S.-J."/>
            <person name="Muhle E."/>
            <person name="Clermont D."/>
        </authorList>
    </citation>
    <scope>NUCLEOTIDE SEQUENCE</scope>
    <source>
        <strain evidence="1">09-1422</strain>
    </source>
</reference>
<proteinExistence type="predicted"/>
<dbReference type="RefSeq" id="WP_264749117.1">
    <property type="nucleotide sequence ID" value="NZ_JAPDHW010000002.1"/>
</dbReference>
<evidence type="ECO:0000313" key="1">
    <source>
        <dbReference type="EMBL" id="MCW3167881.1"/>
    </source>
</evidence>
<name>A0ABT3HVR3_9FLAO</name>
<gene>
    <name evidence="1" type="ORF">OMO38_05010</name>
</gene>
<dbReference type="Proteomes" id="UP001163731">
    <property type="component" value="Unassembled WGS sequence"/>
</dbReference>
<comment type="caution">
    <text evidence="1">The sequence shown here is derived from an EMBL/GenBank/DDBJ whole genome shotgun (WGS) entry which is preliminary data.</text>
</comment>
<organism evidence="1 2">
    <name type="scientific">Chryseobacterium kimseyorum</name>
    <dbReference type="NCBI Taxonomy" id="2984028"/>
    <lineage>
        <taxon>Bacteria</taxon>
        <taxon>Pseudomonadati</taxon>
        <taxon>Bacteroidota</taxon>
        <taxon>Flavobacteriia</taxon>
        <taxon>Flavobacteriales</taxon>
        <taxon>Weeksellaceae</taxon>
        <taxon>Chryseobacterium group</taxon>
        <taxon>Chryseobacterium</taxon>
    </lineage>
</organism>
<protein>
    <submittedName>
        <fullName evidence="1">Replication initiation protein</fullName>
    </submittedName>
</protein>
<sequence>MESKIFTPKTRKKVLISNDFREVLISHETTIIEQRILVVILSAIKEEQSLFISVKSPIRTKEEHQLSFDDYYEGWANQGTVDFLLPLNDLNPDRRMKNDYIQSALINMATINWLRLKDETINGYKAVPFIIEPGWNKKNIFFKMDKAVMRHLVNMSSYFSIKKELPYQASTSNTIRFLMWLLKYKQHGGIIKSYSQLLKELFIPKEYYEGHYRFERDFLNNVKADLDTFNELSFNYAYSKGNYNFLIYYTKNAVGSREMFSSLNNLQTDRALKYLKKIRKLDDRSLSVLRKLFEVRGYKELAIRLKRKIDPNLIGIDYLKAVFQLLENE</sequence>
<evidence type="ECO:0000313" key="2">
    <source>
        <dbReference type="Proteomes" id="UP001163731"/>
    </source>
</evidence>
<accession>A0ABT3HVR3</accession>
<keyword evidence="2" id="KW-1185">Reference proteome</keyword>
<dbReference type="EMBL" id="JAPDHW010000002">
    <property type="protein sequence ID" value="MCW3167881.1"/>
    <property type="molecule type" value="Genomic_DNA"/>
</dbReference>